<evidence type="ECO:0000313" key="3">
    <source>
        <dbReference type="Proteomes" id="UP000601435"/>
    </source>
</evidence>
<reference evidence="2" key="1">
    <citation type="submission" date="2021-02" db="EMBL/GenBank/DDBJ databases">
        <authorList>
            <person name="Dougan E. K."/>
            <person name="Rhodes N."/>
            <person name="Thang M."/>
            <person name="Chan C."/>
        </authorList>
    </citation>
    <scope>NUCLEOTIDE SEQUENCE</scope>
</reference>
<evidence type="ECO:0000313" key="2">
    <source>
        <dbReference type="EMBL" id="CAE7467941.1"/>
    </source>
</evidence>
<protein>
    <submittedName>
        <fullName evidence="2">Hcn1 protein</fullName>
    </submittedName>
</protein>
<evidence type="ECO:0000256" key="1">
    <source>
        <dbReference type="SAM" id="Phobius"/>
    </source>
</evidence>
<keyword evidence="1" id="KW-0812">Transmembrane</keyword>
<organism evidence="2 3">
    <name type="scientific">Symbiodinium necroappetens</name>
    <dbReference type="NCBI Taxonomy" id="1628268"/>
    <lineage>
        <taxon>Eukaryota</taxon>
        <taxon>Sar</taxon>
        <taxon>Alveolata</taxon>
        <taxon>Dinophyceae</taxon>
        <taxon>Suessiales</taxon>
        <taxon>Symbiodiniaceae</taxon>
        <taxon>Symbiodinium</taxon>
    </lineage>
</organism>
<dbReference type="Proteomes" id="UP000601435">
    <property type="component" value="Unassembled WGS sequence"/>
</dbReference>
<feature type="transmembrane region" description="Helical" evidence="1">
    <location>
        <begin position="12"/>
        <end position="38"/>
    </location>
</feature>
<sequence length="73" mass="7932">MRVCKVARHSEALAVTFMVFLKVSQSGLAVVLMLMGFATAGFREGMEGNYKSNKWKETNVTVSKTATTSILSA</sequence>
<name>A0A812S5Y9_9DINO</name>
<keyword evidence="3" id="KW-1185">Reference proteome</keyword>
<dbReference type="OrthoDB" id="416661at2759"/>
<accession>A0A812S5Y9</accession>
<keyword evidence="1" id="KW-1133">Transmembrane helix</keyword>
<keyword evidence="1" id="KW-0472">Membrane</keyword>
<dbReference type="EMBL" id="CAJNJA010020978">
    <property type="protein sequence ID" value="CAE7467941.1"/>
    <property type="molecule type" value="Genomic_DNA"/>
</dbReference>
<gene>
    <name evidence="2" type="primary">Hcn1</name>
    <name evidence="2" type="ORF">SNEC2469_LOCUS13154</name>
</gene>
<comment type="caution">
    <text evidence="2">The sequence shown here is derived from an EMBL/GenBank/DDBJ whole genome shotgun (WGS) entry which is preliminary data.</text>
</comment>
<dbReference type="AlphaFoldDB" id="A0A812S5Y9"/>
<proteinExistence type="predicted"/>